<dbReference type="Proteomes" id="UP000717515">
    <property type="component" value="Unassembled WGS sequence"/>
</dbReference>
<evidence type="ECO:0000313" key="1">
    <source>
        <dbReference type="EMBL" id="KAG9322629.1"/>
    </source>
</evidence>
<protein>
    <submittedName>
        <fullName evidence="1">Uncharacterized protein</fullName>
    </submittedName>
</protein>
<gene>
    <name evidence="1" type="ORF">KVV02_002332</name>
</gene>
<evidence type="ECO:0000313" key="2">
    <source>
        <dbReference type="Proteomes" id="UP000717515"/>
    </source>
</evidence>
<sequence length="185" mass="21668">MNQKCDRYRYFTRACLNDTNQKLEHWISRMKNPDETLLHGIIQAPCYVGVDRDLATVLKILIAENEMQPVLELASHPSVPLETLYEPDRPNCGWNQLAKYTLQVYVYINILAEFPEYCQGRYYLNLRSFQGVMDKALRSYHPESLFHYSYLGALDEEGVWKPLVFGIQNYETIDIFGDRKNSRST</sequence>
<name>A0A9P8CXR2_MORAP</name>
<accession>A0A9P8CXR2</accession>
<comment type="caution">
    <text evidence="1">The sequence shown here is derived from an EMBL/GenBank/DDBJ whole genome shotgun (WGS) entry which is preliminary data.</text>
</comment>
<dbReference type="EMBL" id="JAIFTL010000137">
    <property type="protein sequence ID" value="KAG9322629.1"/>
    <property type="molecule type" value="Genomic_DNA"/>
</dbReference>
<proteinExistence type="predicted"/>
<reference evidence="1" key="1">
    <citation type="submission" date="2021-07" db="EMBL/GenBank/DDBJ databases">
        <title>Draft genome of Mortierella alpina, strain LL118, isolated from an aspen leaf litter sample.</title>
        <authorList>
            <person name="Yang S."/>
            <person name="Vinatzer B.A."/>
        </authorList>
    </citation>
    <scope>NUCLEOTIDE SEQUENCE</scope>
    <source>
        <strain evidence="1">LL118</strain>
    </source>
</reference>
<dbReference type="AlphaFoldDB" id="A0A9P8CXR2"/>
<organism evidence="1 2">
    <name type="scientific">Mortierella alpina</name>
    <name type="common">Oleaginous fungus</name>
    <name type="synonym">Mortierella renispora</name>
    <dbReference type="NCBI Taxonomy" id="64518"/>
    <lineage>
        <taxon>Eukaryota</taxon>
        <taxon>Fungi</taxon>
        <taxon>Fungi incertae sedis</taxon>
        <taxon>Mucoromycota</taxon>
        <taxon>Mortierellomycotina</taxon>
        <taxon>Mortierellomycetes</taxon>
        <taxon>Mortierellales</taxon>
        <taxon>Mortierellaceae</taxon>
        <taxon>Mortierella</taxon>
    </lineage>
</organism>